<dbReference type="PANTHER" id="PTHR22881:SF27">
    <property type="entry name" value="BROMODOMAIN CONTAINING 7_9"/>
    <property type="match status" value="1"/>
</dbReference>
<dbReference type="InterPro" id="IPR036427">
    <property type="entry name" value="Bromodomain-like_sf"/>
</dbReference>
<dbReference type="Pfam" id="PF00439">
    <property type="entry name" value="Bromodomain"/>
    <property type="match status" value="1"/>
</dbReference>
<evidence type="ECO:0000256" key="2">
    <source>
        <dbReference type="PROSITE-ProRule" id="PRU00035"/>
    </source>
</evidence>
<dbReference type="PRINTS" id="PR00503">
    <property type="entry name" value="BROMODOMAIN"/>
</dbReference>
<dbReference type="Proteomes" id="UP000818624">
    <property type="component" value="Chromosome 2"/>
</dbReference>
<dbReference type="PROSITE" id="PS50014">
    <property type="entry name" value="BROMODOMAIN_2"/>
    <property type="match status" value="1"/>
</dbReference>
<feature type="domain" description="Bromo" evidence="4">
    <location>
        <begin position="132"/>
        <end position="202"/>
    </location>
</feature>
<evidence type="ECO:0000256" key="3">
    <source>
        <dbReference type="SAM" id="MobiDB-lite"/>
    </source>
</evidence>
<feature type="compositionally biased region" description="Low complexity" evidence="3">
    <location>
        <begin position="83"/>
        <end position="103"/>
    </location>
</feature>
<evidence type="ECO:0000256" key="1">
    <source>
        <dbReference type="ARBA" id="ARBA00023117"/>
    </source>
</evidence>
<feature type="region of interest" description="Disordered" evidence="3">
    <location>
        <begin position="1"/>
        <end position="111"/>
    </location>
</feature>
<dbReference type="InterPro" id="IPR051831">
    <property type="entry name" value="Bromodomain_contain_prot"/>
</dbReference>
<dbReference type="PANTHER" id="PTHR22881">
    <property type="entry name" value="BROMODOMAIN CONTAINING PROTEIN"/>
    <property type="match status" value="1"/>
</dbReference>
<feature type="region of interest" description="Disordered" evidence="3">
    <location>
        <begin position="668"/>
        <end position="707"/>
    </location>
</feature>
<feature type="compositionally biased region" description="Basic and acidic residues" evidence="3">
    <location>
        <begin position="248"/>
        <end position="257"/>
    </location>
</feature>
<name>A0ABY8EQN8_MALFU</name>
<accession>A0ABY8EQN8</accession>
<keyword evidence="1 2" id="KW-0103">Bromodomain</keyword>
<feature type="compositionally biased region" description="Basic and acidic residues" evidence="3">
    <location>
        <begin position="15"/>
        <end position="24"/>
    </location>
</feature>
<feature type="compositionally biased region" description="Polar residues" evidence="3">
    <location>
        <begin position="1"/>
        <end position="14"/>
    </location>
</feature>
<dbReference type="CDD" id="cd04369">
    <property type="entry name" value="Bromodomain"/>
    <property type="match status" value="1"/>
</dbReference>
<dbReference type="Gene3D" id="1.20.920.10">
    <property type="entry name" value="Bromodomain-like"/>
    <property type="match status" value="1"/>
</dbReference>
<feature type="compositionally biased region" description="Low complexity" evidence="3">
    <location>
        <begin position="28"/>
        <end position="47"/>
    </location>
</feature>
<reference evidence="5 6" key="1">
    <citation type="journal article" date="2020" name="Elife">
        <title>Loss of centromere function drives karyotype evolution in closely related Malassezia species.</title>
        <authorList>
            <person name="Sankaranarayanan S.R."/>
            <person name="Ianiri G."/>
            <person name="Coelho M.A."/>
            <person name="Reza M.H."/>
            <person name="Thimmappa B.C."/>
            <person name="Ganguly P."/>
            <person name="Vadnala R.N."/>
            <person name="Sun S."/>
            <person name="Siddharthan R."/>
            <person name="Tellgren-Roth C."/>
            <person name="Dawson T.L."/>
            <person name="Heitman J."/>
            <person name="Sanyal K."/>
        </authorList>
    </citation>
    <scope>NUCLEOTIDE SEQUENCE [LARGE SCALE GENOMIC DNA]</scope>
    <source>
        <strain evidence="5">CBS14141</strain>
    </source>
</reference>
<keyword evidence="6" id="KW-1185">Reference proteome</keyword>
<evidence type="ECO:0000313" key="6">
    <source>
        <dbReference type="Proteomes" id="UP000818624"/>
    </source>
</evidence>
<protein>
    <recommendedName>
        <fullName evidence="4">Bromo domain-containing protein</fullName>
    </recommendedName>
</protein>
<organism evidence="5 6">
    <name type="scientific">Malassezia furfur</name>
    <name type="common">Pityriasis versicolor infection agent</name>
    <name type="synonym">Pityrosporum furfur</name>
    <dbReference type="NCBI Taxonomy" id="55194"/>
    <lineage>
        <taxon>Eukaryota</taxon>
        <taxon>Fungi</taxon>
        <taxon>Dikarya</taxon>
        <taxon>Basidiomycota</taxon>
        <taxon>Ustilaginomycotina</taxon>
        <taxon>Malasseziomycetes</taxon>
        <taxon>Malasseziales</taxon>
        <taxon>Malasseziaceae</taxon>
        <taxon>Malassezia</taxon>
    </lineage>
</organism>
<dbReference type="EMBL" id="CP046235">
    <property type="protein sequence ID" value="WFD47890.1"/>
    <property type="molecule type" value="Genomic_DNA"/>
</dbReference>
<sequence length="800" mass="86127">MSLAATPSSPSSVGSRDEYGRDEPSSPSWAGDAASGAEDSDAALSSDDGNEALEMLQTSVRPKIKLKRDTSALDEGTDTDAQPATRRTTPSASPAPRTPSAPAVGDKRKRPIKQLRAKPLRAALESLLAAFKKRDPYQFFHEPVNADEVPGYREVIKHPMDLGTMEKRLAEQYYTNMDTFRHDFLLITQNAQTFNPPTSIYHTAARRLETWGVRAIEREGLSVVDDDAFVAEAPPRPAPTASRRGRRRTMERTRRDVSAGTGGGDELGPGSPYASESGGRRTVRIGSARSTPWSATPPAGVPDTYETRLFRRTLAYAGVSPHTLTGKSACAARMQEKPKVRLGPIPSFLAEPSGAQNQGETNDEALPVQNYTYVDDGSLDPARLANTYEYMAQALGPAALVCPRIESLRHLPMSLAMPNASNPQAEASFVFPSVQPGRPDPLSAATLAQPGPSEENWSHTFQGTSVPPKDRLLPFAVAGAPPPPGLAQGTATPNEARGLRPVWPVAPPPPIQDPLQSGLRLNRRERELEQERDEQNWTFFRPHLQRLLGAADVGLYTNLPAWAASTTDGRGLRPFAQVAGTHLTDALREHLRAMPYSSLGLPRTAQYVPRTSLRQLPAALQISMQGAQEAERLLEVVYGGVQGMAFVRSIAEFVGGAAASCAPVTRASAVKSEPGSPAPTTIKRETSEEGDALPKHEDGAAAPVPSRVDTLPTSLVEYVKTDVVRPLTGGLLELLERVGEHLAQVDVGPTPASPHDEPLYTLLDDPEGAVSSALWRTLHPDAAAPAPRLNEVLERVLPTT</sequence>
<proteinExistence type="predicted"/>
<dbReference type="SMART" id="SM00297">
    <property type="entry name" value="BROMO"/>
    <property type="match status" value="1"/>
</dbReference>
<evidence type="ECO:0000259" key="4">
    <source>
        <dbReference type="PROSITE" id="PS50014"/>
    </source>
</evidence>
<feature type="compositionally biased region" description="Basic and acidic residues" evidence="3">
    <location>
        <begin position="682"/>
        <end position="699"/>
    </location>
</feature>
<feature type="region of interest" description="Disordered" evidence="3">
    <location>
        <begin position="232"/>
        <end position="281"/>
    </location>
</feature>
<evidence type="ECO:0000313" key="5">
    <source>
        <dbReference type="EMBL" id="WFD47890.1"/>
    </source>
</evidence>
<dbReference type="InterPro" id="IPR001487">
    <property type="entry name" value="Bromodomain"/>
</dbReference>
<dbReference type="SUPFAM" id="SSF47370">
    <property type="entry name" value="Bromodomain"/>
    <property type="match status" value="1"/>
</dbReference>
<gene>
    <name evidence="5" type="ORF">GLX27_002554</name>
</gene>